<protein>
    <submittedName>
        <fullName evidence="4">Uncharacterized protein</fullName>
    </submittedName>
</protein>
<feature type="region of interest" description="Disordered" evidence="1">
    <location>
        <begin position="1154"/>
        <end position="1180"/>
    </location>
</feature>
<feature type="region of interest" description="Disordered" evidence="1">
    <location>
        <begin position="895"/>
        <end position="916"/>
    </location>
</feature>
<dbReference type="Pfam" id="PF00169">
    <property type="entry name" value="PH"/>
    <property type="match status" value="1"/>
</dbReference>
<feature type="compositionally biased region" description="Low complexity" evidence="1">
    <location>
        <begin position="832"/>
        <end position="850"/>
    </location>
</feature>
<feature type="region of interest" description="Disordered" evidence="1">
    <location>
        <begin position="178"/>
        <end position="219"/>
    </location>
</feature>
<evidence type="ECO:0000259" key="2">
    <source>
        <dbReference type="PROSITE" id="PS50003"/>
    </source>
</evidence>
<dbReference type="Gene3D" id="2.30.29.30">
    <property type="entry name" value="Pleckstrin-homology domain (PH domain)/Phosphotyrosine-binding domain (PTB)"/>
    <property type="match status" value="2"/>
</dbReference>
<feature type="domain" description="PH" evidence="2">
    <location>
        <begin position="1640"/>
        <end position="1681"/>
    </location>
</feature>
<feature type="compositionally biased region" description="Low complexity" evidence="1">
    <location>
        <begin position="1221"/>
        <end position="1230"/>
    </location>
</feature>
<feature type="compositionally biased region" description="Polar residues" evidence="1">
    <location>
        <begin position="208"/>
        <end position="219"/>
    </location>
</feature>
<dbReference type="EMBL" id="OC854775">
    <property type="protein sequence ID" value="CAD7620314.1"/>
    <property type="molecule type" value="Genomic_DNA"/>
</dbReference>
<evidence type="ECO:0000313" key="5">
    <source>
        <dbReference type="Proteomes" id="UP000759131"/>
    </source>
</evidence>
<dbReference type="Pfam" id="PF00595">
    <property type="entry name" value="PDZ"/>
    <property type="match status" value="1"/>
</dbReference>
<dbReference type="InterPro" id="IPR001849">
    <property type="entry name" value="PH_domain"/>
</dbReference>
<feature type="region of interest" description="Disordered" evidence="1">
    <location>
        <begin position="1221"/>
        <end position="1263"/>
    </location>
</feature>
<feature type="domain" description="PDZ" evidence="3">
    <location>
        <begin position="1439"/>
        <end position="1488"/>
    </location>
</feature>
<feature type="non-terminal residue" evidence="4">
    <location>
        <position position="1"/>
    </location>
</feature>
<dbReference type="PANTHER" id="PTHR47644:SF1">
    <property type="entry name" value="PDZ DOMAIN-CONTAINING PROTEIN"/>
    <property type="match status" value="1"/>
</dbReference>
<evidence type="ECO:0000256" key="1">
    <source>
        <dbReference type="SAM" id="MobiDB-lite"/>
    </source>
</evidence>
<dbReference type="InterPro" id="IPR001478">
    <property type="entry name" value="PDZ"/>
</dbReference>
<dbReference type="Gene3D" id="2.30.42.10">
    <property type="match status" value="1"/>
</dbReference>
<feature type="compositionally biased region" description="Basic and acidic residues" evidence="1">
    <location>
        <begin position="738"/>
        <end position="758"/>
    </location>
</feature>
<feature type="region of interest" description="Disordered" evidence="1">
    <location>
        <begin position="738"/>
        <end position="763"/>
    </location>
</feature>
<accession>A0A7R9PTK4</accession>
<evidence type="ECO:0000259" key="3">
    <source>
        <dbReference type="PROSITE" id="PS50106"/>
    </source>
</evidence>
<proteinExistence type="predicted"/>
<name>A0A7R9PTK4_9ACAR</name>
<sequence>MYTSNHSKRETIVNNRLDSVDVSDASCQANITYEVITYDSDDEMVKSRRGMPFGGVRNKKGHPNMRALLYALNLVLEALSSRRAEKPCLSSSHMPDSQCSKNSFLMLSCVNKQKNSTETIQQNTQPFDTTKRLQHLNTQTIANISEDEDSDGGFRQYIKPYSQKLSVDEQKYNHFSSELRDGKRNQYKNMSASPHKTIDYSRSKVRLHQSNSSGSQDINKSSIRSSIYASQGTTYTSSTSHSAEELLDYNSGQQMWSSQQTGSGPRMAETGGYDISSKKHVSFDSGDNKVRRSVTCSSGIASIHMNARQQQHPQHASPPSISLTSTTSSTRRDMSPPVASQERLLGSKTSQHSIDENVKPLQQSVSPSLSYTPSLSTPCRLVRRVIMKTQATQTEATQAMTKSRSSRSIPAYLTLSPRANNQQIVHRRSFDLRVPTTPISLCEYHQRLILRQTHSWGESDANNALPLPLIKSRSVHGIMINTNSNIEFNDEIMQVCIDRDFEESLRATNSSSHRLREDPAFCDNHIDQPFDTFLQPLKSSVKSYSNDEVFMPKRKQDIEGEDGRLIRRHSAKADLAAEPIGSVPIASPPPGFGDIEVFPDLDDNNKDLSDIELSPKKSISESSHAMITNDGSDVISSITTDIDDLQSSANNSKVTNSSPTVVSELNADVPSTPPPLIESDSIDLMTMDSPISRLKKQLMETLISPDSESSSLHITSPTTSSDIKSDVEFTDKIDDTCHTYTKEKPSESDPKSTSKEKNTMLLESDLSSDALTITRVLQRKSDPIIEDNSALQEQEFVKIRSLSVPTLKRPTTLVSKRQLLRSEETCDERRSSSSSEASIPAHSPHSPESIASTHFSANVEDIDSDLQDLTPIQEIYSSDPSTAVETTTIIESVPQTKPKIPPKPSFLSTDRNRQEPNAHKDLVNEFELTAVADTHEENIDSEEIKQMAEEIIEDFKETSEDLTKDIIVEEEDNVIDEPMVAPIPLRRSLSGELSTVSEVSEEISFNDMCAQKSVSSIDKDYNEYYDRDSMAPALTLSGDGLSSENIAIHSGATSPSLADSTTSGSFMIDASVTEATSGDESNRVTIGKAGSLPCLPTQAIANITKVASEGGVGECFSRKPKTQSTVTTDLEQNASVVSKRYEPIVGQLIDLTTESSQATERDIEKSEFSLQHQSSQDIDEESLSLDALNHSFSLKDGHEEQAIEEVDEEDSQGLALLQELSTSESTTTQQFSDRKKNHVSEEVKKNNKKVVKNQRNSSSESHTLLSQEDFYIMQRRARSLSRSPEKGLEAPAGHYFQSCSHHHFTCSQCGESANKHSVPSLLRRSRLERTGIPYLYRKSMTIDDIYCGSDEDEEDAGVHTESYRSSLWVYIGRKEEVAVWGHRNPLSLTEDKSLPRSESDESTLSEKGFKKHYEAITHRLIHRKASIEMYKRVLNRTFDTPAEMNGLEVGDIIVSVNETNVLEASHSDVVKLAHTGSDTLKLEVICTSKSIKKNQPPVEHDILMNGYLSRLTDKSADKERALETTQSHGTNKLWRRRWFVLKSDFCLYWYKNPKGTEPVGAISLHGYCAGVCNETIFGQCFVFRLVRYGTPQKYFAAIDRETAGQWVNALNQSATRINQIDPYIDSTLHNIHKNPLSLKHLDCYGYLGKFSKRRKVWRHRYLVLKDACLYFYADANSNTAL</sequence>
<feature type="region of interest" description="Disordered" evidence="1">
    <location>
        <begin position="307"/>
        <end position="370"/>
    </location>
</feature>
<feature type="region of interest" description="Disordered" evidence="1">
    <location>
        <begin position="647"/>
        <end position="680"/>
    </location>
</feature>
<feature type="compositionally biased region" description="Polar residues" evidence="1">
    <location>
        <begin position="649"/>
        <end position="663"/>
    </location>
</feature>
<dbReference type="InterPro" id="IPR011993">
    <property type="entry name" value="PH-like_dom_sf"/>
</dbReference>
<dbReference type="PROSITE" id="PS50106">
    <property type="entry name" value="PDZ"/>
    <property type="match status" value="1"/>
</dbReference>
<dbReference type="EMBL" id="CAJPIZ010000200">
    <property type="protein sequence ID" value="CAG2100744.1"/>
    <property type="molecule type" value="Genomic_DNA"/>
</dbReference>
<feature type="compositionally biased region" description="Basic and acidic residues" evidence="1">
    <location>
        <begin position="1232"/>
        <end position="1245"/>
    </location>
</feature>
<dbReference type="SUPFAM" id="SSF50729">
    <property type="entry name" value="PH domain-like"/>
    <property type="match status" value="2"/>
</dbReference>
<dbReference type="OrthoDB" id="6510318at2759"/>
<feature type="compositionally biased region" description="Low complexity" evidence="1">
    <location>
        <begin position="309"/>
        <end position="329"/>
    </location>
</feature>
<organism evidence="4">
    <name type="scientific">Medioppia subpectinata</name>
    <dbReference type="NCBI Taxonomy" id="1979941"/>
    <lineage>
        <taxon>Eukaryota</taxon>
        <taxon>Metazoa</taxon>
        <taxon>Ecdysozoa</taxon>
        <taxon>Arthropoda</taxon>
        <taxon>Chelicerata</taxon>
        <taxon>Arachnida</taxon>
        <taxon>Acari</taxon>
        <taxon>Acariformes</taxon>
        <taxon>Sarcoptiformes</taxon>
        <taxon>Oribatida</taxon>
        <taxon>Brachypylina</taxon>
        <taxon>Oppioidea</taxon>
        <taxon>Oppiidae</taxon>
        <taxon>Medioppia</taxon>
    </lineage>
</organism>
<reference evidence="4" key="1">
    <citation type="submission" date="2020-11" db="EMBL/GenBank/DDBJ databases">
        <authorList>
            <person name="Tran Van P."/>
        </authorList>
    </citation>
    <scope>NUCLEOTIDE SEQUENCE</scope>
</reference>
<gene>
    <name evidence="4" type="ORF">OSB1V03_LOCUS804</name>
</gene>
<dbReference type="Proteomes" id="UP000759131">
    <property type="component" value="Unassembled WGS sequence"/>
</dbReference>
<dbReference type="PROSITE" id="PS50003">
    <property type="entry name" value="PH_DOMAIN"/>
    <property type="match status" value="2"/>
</dbReference>
<keyword evidence="5" id="KW-1185">Reference proteome</keyword>
<feature type="compositionally biased region" description="Basic and acidic residues" evidence="1">
    <location>
        <begin position="820"/>
        <end position="831"/>
    </location>
</feature>
<feature type="domain" description="PH" evidence="2">
    <location>
        <begin position="1501"/>
        <end position="1615"/>
    </location>
</feature>
<dbReference type="SMART" id="SM00233">
    <property type="entry name" value="PH"/>
    <property type="match status" value="1"/>
</dbReference>
<dbReference type="SUPFAM" id="SSF50156">
    <property type="entry name" value="PDZ domain-like"/>
    <property type="match status" value="1"/>
</dbReference>
<feature type="region of interest" description="Disordered" evidence="1">
    <location>
        <begin position="819"/>
        <end position="850"/>
    </location>
</feature>
<dbReference type="InterPro" id="IPR036034">
    <property type="entry name" value="PDZ_sf"/>
</dbReference>
<feature type="compositionally biased region" description="Polar residues" evidence="1">
    <location>
        <begin position="1254"/>
        <end position="1263"/>
    </location>
</feature>
<evidence type="ECO:0000313" key="4">
    <source>
        <dbReference type="EMBL" id="CAD7620314.1"/>
    </source>
</evidence>
<dbReference type="PANTHER" id="PTHR47644">
    <property type="entry name" value="AGAP008221-PA"/>
    <property type="match status" value="1"/>
</dbReference>